<dbReference type="GO" id="GO:0051536">
    <property type="term" value="F:iron-sulfur cluster binding"/>
    <property type="evidence" value="ECO:0007669"/>
    <property type="project" value="UniProtKB-KW"/>
</dbReference>
<dbReference type="InterPro" id="IPR023980">
    <property type="entry name" value="CHP04013_B12-bd/rSAM"/>
</dbReference>
<dbReference type="AlphaFoldDB" id="A0A285G448"/>
<evidence type="ECO:0000256" key="1">
    <source>
        <dbReference type="ARBA" id="ARBA00001966"/>
    </source>
</evidence>
<reference evidence="7" key="1">
    <citation type="submission" date="2017-09" db="EMBL/GenBank/DDBJ databases">
        <authorList>
            <person name="Ehlers B."/>
            <person name="Leendertz F.H."/>
        </authorList>
    </citation>
    <scope>NUCLEOTIDE SEQUENCE [LARGE SCALE GENOMIC DNA]</scope>
    <source>
        <strain evidence="7">WG-1MB</strain>
    </source>
</reference>
<keyword evidence="3" id="KW-0479">Metal-binding</keyword>
<feature type="domain" description="Radical SAM core" evidence="6">
    <location>
        <begin position="136"/>
        <end position="373"/>
    </location>
</feature>
<dbReference type="InterPro" id="IPR007197">
    <property type="entry name" value="rSAM"/>
</dbReference>
<reference evidence="8 10" key="3">
    <citation type="submission" date="2019-03" db="EMBL/GenBank/DDBJ databases">
        <title>Subsurface microbial communities from deep shales in Ohio and West Virginia, USA.</title>
        <authorList>
            <person name="Wrighton K."/>
        </authorList>
    </citation>
    <scope>NUCLEOTIDE SEQUENCE [LARGE SCALE GENOMIC DNA]</scope>
    <source>
        <strain evidence="8 10">WG1_MB</strain>
    </source>
</reference>
<gene>
    <name evidence="8" type="ORF">C7960_1241</name>
    <name evidence="7" type="ORF">SAMN06295989_10839</name>
</gene>
<organism evidence="7 9">
    <name type="scientific">Methanohalophilus euhalobius</name>
    <dbReference type="NCBI Taxonomy" id="51203"/>
    <lineage>
        <taxon>Archaea</taxon>
        <taxon>Methanobacteriati</taxon>
        <taxon>Methanobacteriota</taxon>
        <taxon>Stenosarchaea group</taxon>
        <taxon>Methanomicrobia</taxon>
        <taxon>Methanosarcinales</taxon>
        <taxon>Methanosarcinaceae</taxon>
        <taxon>Methanohalophilus</taxon>
    </lineage>
</organism>
<reference evidence="9" key="2">
    <citation type="submission" date="2017-09" db="EMBL/GenBank/DDBJ databases">
        <authorList>
            <person name="Varghese N."/>
            <person name="Submissions S."/>
        </authorList>
    </citation>
    <scope>NUCLEOTIDE SEQUENCE [LARGE SCALE GENOMIC DNA]</scope>
    <source>
        <strain evidence="9">WG-1MB</strain>
    </source>
</reference>
<evidence type="ECO:0000256" key="3">
    <source>
        <dbReference type="ARBA" id="ARBA00022723"/>
    </source>
</evidence>
<dbReference type="InterPro" id="IPR051198">
    <property type="entry name" value="BchE-like"/>
</dbReference>
<dbReference type="InterPro" id="IPR006638">
    <property type="entry name" value="Elp3/MiaA/NifB-like_rSAM"/>
</dbReference>
<dbReference type="CDD" id="cd02068">
    <property type="entry name" value="radical_SAM_B12_BD"/>
    <property type="match status" value="1"/>
</dbReference>
<dbReference type="NCBIfam" id="TIGR04013">
    <property type="entry name" value="B12_SAM_MJ_1487"/>
    <property type="match status" value="1"/>
</dbReference>
<dbReference type="EMBL" id="OBDR01000008">
    <property type="protein sequence ID" value="SNY18370.1"/>
    <property type="molecule type" value="Genomic_DNA"/>
</dbReference>
<proteinExistence type="predicted"/>
<dbReference type="GO" id="GO:0046872">
    <property type="term" value="F:metal ion binding"/>
    <property type="evidence" value="ECO:0007669"/>
    <property type="project" value="UniProtKB-KW"/>
</dbReference>
<dbReference type="EMBL" id="SMMS01000001">
    <property type="protein sequence ID" value="TCL12031.1"/>
    <property type="molecule type" value="Genomic_DNA"/>
</dbReference>
<dbReference type="CDD" id="cd01335">
    <property type="entry name" value="Radical_SAM"/>
    <property type="match status" value="1"/>
</dbReference>
<accession>A0A285G448</accession>
<dbReference type="Gene3D" id="3.80.30.20">
    <property type="entry name" value="tm_1862 like domain"/>
    <property type="match status" value="1"/>
</dbReference>
<comment type="cofactor">
    <cofactor evidence="1">
        <name>[4Fe-4S] cluster</name>
        <dbReference type="ChEBI" id="CHEBI:49883"/>
    </cofactor>
</comment>
<name>A0A285G448_9EURY</name>
<dbReference type="Gene3D" id="3.40.50.280">
    <property type="entry name" value="Cobalamin-binding domain"/>
    <property type="match status" value="1"/>
</dbReference>
<protein>
    <submittedName>
        <fullName evidence="7 8">B12-binding domain/radical SAM domain protein</fullName>
    </submittedName>
</protein>
<dbReference type="SFLD" id="SFLDG01082">
    <property type="entry name" value="B12-binding_domain_containing"/>
    <property type="match status" value="1"/>
</dbReference>
<evidence type="ECO:0000313" key="7">
    <source>
        <dbReference type="EMBL" id="SNY18370.1"/>
    </source>
</evidence>
<sequence length="374" mass="42004">MDINLRWHRKNSYSLATLYPLLENADFVRHPVDGIMVYSFSTAQKRNIFREVSSSNTDSVYIAGGPHPSGSVEETLGFFDYVVIGEGEETLPELVDTLQMGGDISKVAGIAYKKEGNIVYTAARQPVNLDDYPCFDCDGPRSPIEISRGCPWNCKYCQTPRLLGHKMRHRSIDSIVRYARCYNDLRFTSSNAFAYGSDGIHPRPDKVEKLLASLAELEGKNIYFGTFPSEVRPEFVSEDALELVDKYCTNKSISLGGQSGSDRILRQIRRGHSSEDIFNAVEHCVDKDIVPMVDFIFGFPGENEEDQRITLDMINWIISKGGKVRAHYLTPLPSTPYGNIVPAPIEPDVNKLLGKLALDGKLTGKWAQFLYARW</sequence>
<dbReference type="GO" id="GO:0003824">
    <property type="term" value="F:catalytic activity"/>
    <property type="evidence" value="ECO:0007669"/>
    <property type="project" value="InterPro"/>
</dbReference>
<keyword evidence="4" id="KW-0408">Iron</keyword>
<evidence type="ECO:0000256" key="4">
    <source>
        <dbReference type="ARBA" id="ARBA00023004"/>
    </source>
</evidence>
<dbReference type="Proteomes" id="UP000295404">
    <property type="component" value="Unassembled WGS sequence"/>
</dbReference>
<evidence type="ECO:0000313" key="9">
    <source>
        <dbReference type="Proteomes" id="UP000217726"/>
    </source>
</evidence>
<dbReference type="RefSeq" id="WP_096712633.1">
    <property type="nucleotide sequence ID" value="NZ_OBDR01000008.1"/>
</dbReference>
<evidence type="ECO:0000256" key="5">
    <source>
        <dbReference type="ARBA" id="ARBA00023014"/>
    </source>
</evidence>
<dbReference type="InterPro" id="IPR058240">
    <property type="entry name" value="rSAM_sf"/>
</dbReference>
<dbReference type="Pfam" id="PF04055">
    <property type="entry name" value="Radical_SAM"/>
    <property type="match status" value="1"/>
</dbReference>
<dbReference type="OrthoDB" id="2305at2157"/>
<keyword evidence="9" id="KW-1185">Reference proteome</keyword>
<dbReference type="PANTHER" id="PTHR43409:SF17">
    <property type="entry name" value="METHYLTHIOTRANSFERASE MJ0865-RELATED"/>
    <property type="match status" value="1"/>
</dbReference>
<dbReference type="InterPro" id="IPR023404">
    <property type="entry name" value="rSAM_horseshoe"/>
</dbReference>
<evidence type="ECO:0000256" key="2">
    <source>
        <dbReference type="ARBA" id="ARBA00022691"/>
    </source>
</evidence>
<dbReference type="SFLD" id="SFLDS00029">
    <property type="entry name" value="Radical_SAM"/>
    <property type="match status" value="1"/>
</dbReference>
<evidence type="ECO:0000259" key="6">
    <source>
        <dbReference type="PROSITE" id="PS51918"/>
    </source>
</evidence>
<dbReference type="SMART" id="SM00729">
    <property type="entry name" value="Elp3"/>
    <property type="match status" value="1"/>
</dbReference>
<dbReference type="SUPFAM" id="SSF102114">
    <property type="entry name" value="Radical SAM enzymes"/>
    <property type="match status" value="1"/>
</dbReference>
<dbReference type="PROSITE" id="PS51918">
    <property type="entry name" value="RADICAL_SAM"/>
    <property type="match status" value="1"/>
</dbReference>
<dbReference type="PANTHER" id="PTHR43409">
    <property type="entry name" value="ANAEROBIC MAGNESIUM-PROTOPORPHYRIN IX MONOMETHYL ESTER CYCLASE-RELATED"/>
    <property type="match status" value="1"/>
</dbReference>
<dbReference type="Proteomes" id="UP000217726">
    <property type="component" value="Unassembled WGS sequence"/>
</dbReference>
<evidence type="ECO:0000313" key="8">
    <source>
        <dbReference type="EMBL" id="TCL12031.1"/>
    </source>
</evidence>
<keyword evidence="5" id="KW-0411">Iron-sulfur</keyword>
<keyword evidence="2" id="KW-0949">S-adenosyl-L-methionine</keyword>
<evidence type="ECO:0000313" key="10">
    <source>
        <dbReference type="Proteomes" id="UP000295404"/>
    </source>
</evidence>